<evidence type="ECO:0000256" key="2">
    <source>
        <dbReference type="ARBA" id="ARBA00006464"/>
    </source>
</evidence>
<dbReference type="Proteomes" id="UP000029050">
    <property type="component" value="Unassembled WGS sequence"/>
</dbReference>
<dbReference type="STRING" id="218140.BPSY_0393"/>
<accession>A0A087CJ47</accession>
<dbReference type="EC" id="2.7.8.6" evidence="9"/>
<comment type="similarity">
    <text evidence="2">Belongs to the bacterial sugar transferase family.</text>
</comment>
<feature type="transmembrane region" description="Helical" evidence="7">
    <location>
        <begin position="81"/>
        <end position="106"/>
    </location>
</feature>
<dbReference type="eggNOG" id="COG2148">
    <property type="taxonomic scope" value="Bacteria"/>
</dbReference>
<proteinExistence type="inferred from homology"/>
<protein>
    <submittedName>
        <fullName evidence="9">Undecaprenyl-phosphate sugar phosphotransferase CspD</fullName>
        <ecNumber evidence="9">2.7.8.6</ecNumber>
    </submittedName>
</protein>
<gene>
    <name evidence="9" type="ORF">BPSY_0393</name>
</gene>
<evidence type="ECO:0000313" key="9">
    <source>
        <dbReference type="EMBL" id="KFI83297.1"/>
    </source>
</evidence>
<dbReference type="GO" id="GO:0047360">
    <property type="term" value="F:undecaprenyl-phosphate galactose phosphotransferase activity"/>
    <property type="evidence" value="ECO:0007669"/>
    <property type="project" value="UniProtKB-EC"/>
</dbReference>
<reference evidence="9 10" key="1">
    <citation type="submission" date="2014-03" db="EMBL/GenBank/DDBJ databases">
        <title>Genomics of Bifidobacteria.</title>
        <authorList>
            <person name="Ventura M."/>
            <person name="Milani C."/>
            <person name="Lugli G.A."/>
        </authorList>
    </citation>
    <scope>NUCLEOTIDE SEQUENCE [LARGE SCALE GENOMIC DNA]</scope>
    <source>
        <strain evidence="9 10">LMG 21775</strain>
    </source>
</reference>
<feature type="transmembrane region" description="Helical" evidence="7">
    <location>
        <begin position="118"/>
        <end position="137"/>
    </location>
</feature>
<evidence type="ECO:0000259" key="8">
    <source>
        <dbReference type="Pfam" id="PF02397"/>
    </source>
</evidence>
<feature type="transmembrane region" description="Helical" evidence="7">
    <location>
        <begin position="149"/>
        <end position="174"/>
    </location>
</feature>
<comment type="caution">
    <text evidence="9">The sequence shown here is derived from an EMBL/GenBank/DDBJ whole genome shotgun (WGS) entry which is preliminary data.</text>
</comment>
<keyword evidence="10" id="KW-1185">Reference proteome</keyword>
<evidence type="ECO:0000256" key="5">
    <source>
        <dbReference type="ARBA" id="ARBA00022989"/>
    </source>
</evidence>
<dbReference type="Pfam" id="PF02397">
    <property type="entry name" value="Bac_transf"/>
    <property type="match status" value="1"/>
</dbReference>
<feature type="transmembrane region" description="Helical" evidence="7">
    <location>
        <begin position="367"/>
        <end position="392"/>
    </location>
</feature>
<dbReference type="PANTHER" id="PTHR30576">
    <property type="entry name" value="COLANIC BIOSYNTHESIS UDP-GLUCOSE LIPID CARRIER TRANSFERASE"/>
    <property type="match status" value="1"/>
</dbReference>
<keyword evidence="3 9" id="KW-0808">Transferase</keyword>
<feature type="transmembrane region" description="Helical" evidence="7">
    <location>
        <begin position="180"/>
        <end position="200"/>
    </location>
</feature>
<evidence type="ECO:0000256" key="1">
    <source>
        <dbReference type="ARBA" id="ARBA00004141"/>
    </source>
</evidence>
<dbReference type="NCBIfam" id="TIGR03025">
    <property type="entry name" value="EPS_sugtrans"/>
    <property type="match status" value="1"/>
</dbReference>
<evidence type="ECO:0000256" key="7">
    <source>
        <dbReference type="SAM" id="Phobius"/>
    </source>
</evidence>
<evidence type="ECO:0000256" key="4">
    <source>
        <dbReference type="ARBA" id="ARBA00022692"/>
    </source>
</evidence>
<sequence>MRARGSGTLTHEEELFDHGGEEPFVLEETSAIHVPQAGADDHPDDPAKPQRTMMFSNSVFSDSFKPSETRRYFNKTPVWRYWFVLALVATDLVSMLLSLVICLSIRPHSYMKLEDSMPVGVFLALQCGIWLLCLLFCGTYQRHVVADGYALYTKIFNATIIAVVLTSCLVYMLQLNLPRTAIIAAPTLAGVLEGISRWLMRRSLHQKRAKGRCRYSTVLLGSSDGINETLHSLVASSALGYEAVAVCPITVETERGREEIVASRYIADPSVAGSDDLKVIPFTNHLPRTVMHMGVQTVLVTDTLERDSVTLHALSLAIESLGIELAVSVSVADLSGHKLYLRDSAQQQVLTASLPQYSLAIRLVKRLIDIVGSFFALVISVPLVMLPVALAIKHEDGGPVLYKQERIGQNGVPFDCYKFRSMVLNADQLDAKLAAQSGQEYGALFKLKEDPRVTKVGRIIRKFSLDEFPQFFNVLKGDMSLVGPRPQRKYEVEKYDMLYSTRLLVKPGITGPWQISGRSNLSKEEAERLDVTYIENWSLTSDLVILLKTVLVVFRAVGSY</sequence>
<dbReference type="AlphaFoldDB" id="A0A087CJ47"/>
<evidence type="ECO:0000313" key="10">
    <source>
        <dbReference type="Proteomes" id="UP000029050"/>
    </source>
</evidence>
<dbReference type="InterPro" id="IPR017475">
    <property type="entry name" value="EPS_sugar_tfrase"/>
</dbReference>
<feature type="domain" description="Bacterial sugar transferase" evidence="8">
    <location>
        <begin position="365"/>
        <end position="554"/>
    </location>
</feature>
<organism evidence="9 10">
    <name type="scientific">Bifidobacterium psychraerophilum</name>
    <dbReference type="NCBI Taxonomy" id="218140"/>
    <lineage>
        <taxon>Bacteria</taxon>
        <taxon>Bacillati</taxon>
        <taxon>Actinomycetota</taxon>
        <taxon>Actinomycetes</taxon>
        <taxon>Bifidobacteriales</taxon>
        <taxon>Bifidobacteriaceae</taxon>
        <taxon>Bifidobacterium</taxon>
    </lineage>
</organism>
<keyword evidence="5 7" id="KW-1133">Transmembrane helix</keyword>
<keyword evidence="4 7" id="KW-0812">Transmembrane</keyword>
<keyword evidence="6 7" id="KW-0472">Membrane</keyword>
<evidence type="ECO:0000256" key="3">
    <source>
        <dbReference type="ARBA" id="ARBA00022679"/>
    </source>
</evidence>
<name>A0A087CJ47_9BIFI</name>
<evidence type="ECO:0000256" key="6">
    <source>
        <dbReference type="ARBA" id="ARBA00023136"/>
    </source>
</evidence>
<comment type="subcellular location">
    <subcellularLocation>
        <location evidence="1">Membrane</location>
        <topology evidence="1">Multi-pass membrane protein</topology>
    </subcellularLocation>
</comment>
<dbReference type="EMBL" id="JGZI01000007">
    <property type="protein sequence ID" value="KFI83297.1"/>
    <property type="molecule type" value="Genomic_DNA"/>
</dbReference>
<dbReference type="GO" id="GO:0016020">
    <property type="term" value="C:membrane"/>
    <property type="evidence" value="ECO:0007669"/>
    <property type="project" value="UniProtKB-SubCell"/>
</dbReference>
<dbReference type="InterPro" id="IPR003362">
    <property type="entry name" value="Bact_transf"/>
</dbReference>
<dbReference type="PANTHER" id="PTHR30576:SF10">
    <property type="entry name" value="SLL5057 PROTEIN"/>
    <property type="match status" value="1"/>
</dbReference>